<dbReference type="OrthoDB" id="448147at2759"/>
<feature type="domain" description="RNase H type-1" evidence="2">
    <location>
        <begin position="1244"/>
        <end position="1404"/>
    </location>
</feature>
<gene>
    <name evidence="3" type="ORF">C1SCF055_LOCUS6315</name>
</gene>
<feature type="domain" description="Reverse transcriptase" evidence="1">
    <location>
        <begin position="655"/>
        <end position="908"/>
    </location>
</feature>
<dbReference type="EMBL" id="CAMXCT010000398">
    <property type="protein sequence ID" value="CAI3978247.1"/>
    <property type="molecule type" value="Genomic_DNA"/>
</dbReference>
<comment type="caution">
    <text evidence="3">The sequence shown here is derived from an EMBL/GenBank/DDBJ whole genome shotgun (WGS) entry which is preliminary data.</text>
</comment>
<dbReference type="PANTHER" id="PTHR19446">
    <property type="entry name" value="REVERSE TRANSCRIPTASES"/>
    <property type="match status" value="1"/>
</dbReference>
<dbReference type="GO" id="GO:0004523">
    <property type="term" value="F:RNA-DNA hybrid ribonuclease activity"/>
    <property type="evidence" value="ECO:0007669"/>
    <property type="project" value="InterPro"/>
</dbReference>
<dbReference type="PROSITE" id="PS50878">
    <property type="entry name" value="RT_POL"/>
    <property type="match status" value="1"/>
</dbReference>
<dbReference type="Gene3D" id="3.60.10.10">
    <property type="entry name" value="Endonuclease/exonuclease/phosphatase"/>
    <property type="match status" value="1"/>
</dbReference>
<evidence type="ECO:0000313" key="4">
    <source>
        <dbReference type="EMBL" id="CAL4765559.1"/>
    </source>
</evidence>
<evidence type="ECO:0000313" key="3">
    <source>
        <dbReference type="EMBL" id="CAI3978247.1"/>
    </source>
</evidence>
<dbReference type="SUPFAM" id="SSF53098">
    <property type="entry name" value="Ribonuclease H-like"/>
    <property type="match status" value="1"/>
</dbReference>
<keyword evidence="5" id="KW-1185">Reference proteome</keyword>
<dbReference type="EMBL" id="CAMXCT020000398">
    <property type="protein sequence ID" value="CAL1131622.1"/>
    <property type="molecule type" value="Genomic_DNA"/>
</dbReference>
<dbReference type="Pfam" id="PF00078">
    <property type="entry name" value="RVT_1"/>
    <property type="match status" value="1"/>
</dbReference>
<evidence type="ECO:0000259" key="1">
    <source>
        <dbReference type="PROSITE" id="PS50878"/>
    </source>
</evidence>
<evidence type="ECO:0008006" key="6">
    <source>
        <dbReference type="Google" id="ProtNLM"/>
    </source>
</evidence>
<dbReference type="EMBL" id="CAMXCT030000398">
    <property type="protein sequence ID" value="CAL4765559.1"/>
    <property type="molecule type" value="Genomic_DNA"/>
</dbReference>
<proteinExistence type="predicted"/>
<dbReference type="InterPro" id="IPR000477">
    <property type="entry name" value="RT_dom"/>
</dbReference>
<dbReference type="SUPFAM" id="SSF56219">
    <property type="entry name" value="DNase I-like"/>
    <property type="match status" value="1"/>
</dbReference>
<reference evidence="3" key="1">
    <citation type="submission" date="2022-10" db="EMBL/GenBank/DDBJ databases">
        <authorList>
            <person name="Chen Y."/>
            <person name="Dougan E. K."/>
            <person name="Chan C."/>
            <person name="Rhodes N."/>
            <person name="Thang M."/>
        </authorList>
    </citation>
    <scope>NUCLEOTIDE SEQUENCE</scope>
</reference>
<dbReference type="InterPro" id="IPR036397">
    <property type="entry name" value="RNaseH_sf"/>
</dbReference>
<dbReference type="Gene3D" id="3.30.420.10">
    <property type="entry name" value="Ribonuclease H-like superfamily/Ribonuclease H"/>
    <property type="match status" value="1"/>
</dbReference>
<organism evidence="3">
    <name type="scientific">Cladocopium goreaui</name>
    <dbReference type="NCBI Taxonomy" id="2562237"/>
    <lineage>
        <taxon>Eukaryota</taxon>
        <taxon>Sar</taxon>
        <taxon>Alveolata</taxon>
        <taxon>Dinophyceae</taxon>
        <taxon>Suessiales</taxon>
        <taxon>Symbiodiniaceae</taxon>
        <taxon>Cladocopium</taxon>
    </lineage>
</organism>
<dbReference type="Proteomes" id="UP001152797">
    <property type="component" value="Unassembled WGS sequence"/>
</dbReference>
<dbReference type="GO" id="GO:0003676">
    <property type="term" value="F:nucleic acid binding"/>
    <property type="evidence" value="ECO:0007669"/>
    <property type="project" value="InterPro"/>
</dbReference>
<dbReference type="InterPro" id="IPR036691">
    <property type="entry name" value="Endo/exonu/phosph_ase_sf"/>
</dbReference>
<evidence type="ECO:0000313" key="5">
    <source>
        <dbReference type="Proteomes" id="UP001152797"/>
    </source>
</evidence>
<dbReference type="PROSITE" id="PS50879">
    <property type="entry name" value="RNASE_H_1"/>
    <property type="match status" value="1"/>
</dbReference>
<feature type="non-terminal residue" evidence="3">
    <location>
        <position position="1"/>
    </location>
</feature>
<name>A0A9P1FLC1_9DINO</name>
<reference evidence="4 5" key="2">
    <citation type="submission" date="2024-05" db="EMBL/GenBank/DDBJ databases">
        <authorList>
            <person name="Chen Y."/>
            <person name="Shah S."/>
            <person name="Dougan E. K."/>
            <person name="Thang M."/>
            <person name="Chan C."/>
        </authorList>
    </citation>
    <scope>NUCLEOTIDE SEQUENCE [LARGE SCALE GENOMIC DNA]</scope>
</reference>
<dbReference type="InterPro" id="IPR002156">
    <property type="entry name" value="RNaseH_domain"/>
</dbReference>
<sequence length="1570" mass="176577">MFRLGEAAHPGPWPDTPAEGLVIGCMNPTGLVGKSHLVAELPTGSSTIYAVSESHLSAQGKRKCETELKFHKVGMSLHAGAPVPTRSSTVSAVGGKHRGVAFLSSVPGRQMTPTWTMQEWKQNRFHIASFAVGRRWIQGAVIYGHAAAPDNVATKEATDQICRIATTRLIEQSSGLRFIAGDFNQSHLNLPSMQYWQNQGWVNAQWWAQERLGKPLQPTCKGVTIKDHIYLSPELAMYLEDVIVDQTIFKDHAVLAVALASLGSPPKVPMWKQPLPIDWTKIPELPEEPECSTLQGSSEAQYASIMKEFEDVIDHTLKANNRPPLLPRQRGRAKTLEVHWVSEYTKPPSKGREGELQPKFHGIDPLHAKKLRQVRRVHNLLKLRSRQTPNPQQLEHASCLWDSIRKSSGFPPHFVAWWNHEHGHEAALTDGMPSMPTLRIICAQLEEDLANLEKVLTRTRVAMAKRRRVDDPNVIFKDLQKEPPKPCQTLLKPCHAIITAVDEQESAVLVDPPQTWDPSVDLFTPDSKLQVIHAEPDKIWVEDANDEMIGQTVKQDQYMGQLNALFDAFGTEWSRRWDKHLNVPADTWDPIVDFVREAFPMQPEMQSQPITYEVWRRALKKKSKRAAVGPDGVSRMDLLRLPKSLTIQLLEIFAQVEAGHPWPAQLLEGFIIALEKVEGACSVQQYRPICIFSVAYRTWSSIRAKEVIHHLSKLAPSACAGSLPHKSAADIWYTILAEIELAHHTQEELSGAVLDLIKCFNMIPRFPVMAMMEHFGVATGTLRAWASAQTQMKRRFKLRSCVGPALGSSTGFPEGCALSVTSMIAVNITAHRWLQCKYPRSTLFSYVDNLELLSPQASEALQSLHALVNFTEVLDVEIDFKKTYVWSTQTTGRKHLRTQQDESQSFTIMHWARDLGGHMSYTRQHTNRTLQMRLEQMPKLWNLLARSLAPYPQKLRALKAKAWPLALHGAPAVTLADNHFSTLRTGATRGLKEHTSGMNPMVHLSAVEHPTHDPQFYVLLSTVLTFRSHGPDEYVLDYVMASNAMPTQFKQTPPGPCHVLLVRLHQLSWSWVTRGVFLDHDQMPIDVLHCPVQELRQRLIEAWQIRTMGIAQDRKTFGGAAHMHAGLSTAKMQSHPPEAQAVLRAALNGTFFTADRLAKRDPEASSKCRFCGAEDNQVHRHWRCPHFAACRRHMTQQQIEHILAMPPVIPNHGWIPTPPSLLPFREACLHIPDETKVFAWPDVLEDELHFFTDGSCLDPTSQLSKLASWGVVLGSTTSDAFVPISNGLLRGWTQTAARAEIVAATSACECAIILKRPCFLWVDNDRVYKKLRNFKHGKCQIGLNQKDADLWGKLADAVARLGSLLVAVTKVVSHQNPLGAQDEAESWIFRGNAAADALAASAYSRFPMVTRKWSQLRTDVAAVCLFRESVHKVIITVAQRSVTQPKEPEVAEHADRPRIHPDQVQEFRPEPQAQALQSKRFAINQQDTITQWFSSIIDPGAPIKMLSWFQLNILFEYQTGLAGIKYKPSSKRYFLIEDDAKGDFAILSHNPFLDDVRADAHIRSCDRNLR</sequence>
<dbReference type="InterPro" id="IPR012337">
    <property type="entry name" value="RNaseH-like_sf"/>
</dbReference>
<accession>A0A9P1FLC1</accession>
<evidence type="ECO:0000259" key="2">
    <source>
        <dbReference type="PROSITE" id="PS50879"/>
    </source>
</evidence>
<protein>
    <recommendedName>
        <fullName evidence="6">RNase H type-1 domain-containing protein</fullName>
    </recommendedName>
</protein>